<organism evidence="2">
    <name type="scientific">Mustela putorius furo</name>
    <name type="common">European domestic ferret</name>
    <name type="synonym">Mustela furo</name>
    <dbReference type="NCBI Taxonomy" id="9669"/>
    <lineage>
        <taxon>Eukaryota</taxon>
        <taxon>Metazoa</taxon>
        <taxon>Chordata</taxon>
        <taxon>Craniata</taxon>
        <taxon>Vertebrata</taxon>
        <taxon>Euteleostomi</taxon>
        <taxon>Mammalia</taxon>
        <taxon>Eutheria</taxon>
        <taxon>Laurasiatheria</taxon>
        <taxon>Carnivora</taxon>
        <taxon>Caniformia</taxon>
        <taxon>Musteloidea</taxon>
        <taxon>Mustelidae</taxon>
        <taxon>Mustelinae</taxon>
        <taxon>Mustela</taxon>
    </lineage>
</organism>
<feature type="non-terminal residue" evidence="2">
    <location>
        <position position="68"/>
    </location>
</feature>
<keyword evidence="2" id="KW-0675">Receptor</keyword>
<evidence type="ECO:0000256" key="1">
    <source>
        <dbReference type="SAM" id="MobiDB-lite"/>
    </source>
</evidence>
<evidence type="ECO:0000313" key="2">
    <source>
        <dbReference type="EMBL" id="AER93816.1"/>
    </source>
</evidence>
<dbReference type="EMBL" id="JP005219">
    <property type="protein sequence ID" value="AER93816.1"/>
    <property type="molecule type" value="mRNA"/>
</dbReference>
<reference evidence="2" key="1">
    <citation type="journal article" date="2013" name="J. Virol.">
        <title>Sequencing, annotation, and characterization of the influenza ferret infectome.</title>
        <authorList>
            <person name="Leon A.J."/>
            <person name="Banner D."/>
            <person name="Xu L."/>
            <person name="Ran L."/>
            <person name="Peng Z."/>
            <person name="Yi K."/>
            <person name="Chen C."/>
            <person name="Xu F."/>
            <person name="Huang J."/>
            <person name="Zhao Z."/>
            <person name="Lin Z."/>
            <person name="Huang S.H."/>
            <person name="Fang Y."/>
            <person name="Kelvin A.A."/>
            <person name="Ross T.M."/>
            <person name="Farooqui A."/>
            <person name="Kelvin D.J."/>
        </authorList>
    </citation>
    <scope>NUCLEOTIDE SEQUENCE</scope>
    <source>
        <tissue evidence="2">Lungs</tissue>
    </source>
</reference>
<proteinExistence type="evidence at transcript level"/>
<name>M1ECP5_MUSPF</name>
<feature type="non-terminal residue" evidence="2">
    <location>
        <position position="1"/>
    </location>
</feature>
<accession>M1ECP5</accession>
<protein>
    <submittedName>
        <fullName evidence="2">Adenosine A2a receptor</fullName>
    </submittedName>
</protein>
<feature type="region of interest" description="Disordered" evidence="1">
    <location>
        <begin position="1"/>
        <end position="68"/>
    </location>
</feature>
<sequence>WPRMEQACPDDPLSLPLPTEGRSFSLVDGTSHVGRRVNGPGDPFHGQLPLWTERREPRLEQHEAQQEG</sequence>
<feature type="compositionally biased region" description="Basic and acidic residues" evidence="1">
    <location>
        <begin position="52"/>
        <end position="68"/>
    </location>
</feature>
<dbReference type="AlphaFoldDB" id="M1ECP5"/>